<keyword evidence="4" id="KW-0067">ATP-binding</keyword>
<evidence type="ECO:0000313" key="6">
    <source>
        <dbReference type="EMBL" id="KKU61183.1"/>
    </source>
</evidence>
<comment type="similarity">
    <text evidence="1">Belongs to the ABC transporter superfamily.</text>
</comment>
<proteinExistence type="inferred from homology"/>
<dbReference type="InterPro" id="IPR003439">
    <property type="entry name" value="ABC_transporter-like_ATP-bd"/>
</dbReference>
<dbReference type="CDD" id="cd03230">
    <property type="entry name" value="ABC_DR_subfamily_A"/>
    <property type="match status" value="1"/>
</dbReference>
<name>A0A0G1U4G3_9BACT</name>
<sequence>MLRKKSRKPDRIGRMPSKIVLEVNNLTKVFDGGFSFRKMKRNEPTLAVYKVSFKIHEGEIVGLLGPNGAGKTTTIQMLLGTTAETAGTIKYFGKNVKKNRPELMQQVNYSSAYAKLPWLTVFENLMVFAKLYQVEKPEERIEMLLSEFGMSEYKHKIANALSAGQLTRVLLAKAFINFPRILLLDEPTASLDPDIADSVRKFLLKQQQKYGVAMLFTSHNMAEVAEVCDRVIFLRKGKIVAEDTPDGLAKTVKNCTLRLWVGDGLKRLKAFAQGRGYPVKVSGREAEVVIKEDEVAAFLNKLARHNIKYSKISIDKPTLEDYFIAQSGRENES</sequence>
<evidence type="ECO:0000256" key="3">
    <source>
        <dbReference type="ARBA" id="ARBA00022741"/>
    </source>
</evidence>
<evidence type="ECO:0000313" key="7">
    <source>
        <dbReference type="Proteomes" id="UP000033860"/>
    </source>
</evidence>
<dbReference type="InterPro" id="IPR017871">
    <property type="entry name" value="ABC_transporter-like_CS"/>
</dbReference>
<dbReference type="AlphaFoldDB" id="A0A0G1U4G3"/>
<dbReference type="Proteomes" id="UP000033860">
    <property type="component" value="Unassembled WGS sequence"/>
</dbReference>
<feature type="domain" description="ABC transporter" evidence="5">
    <location>
        <begin position="21"/>
        <end position="261"/>
    </location>
</feature>
<keyword evidence="3" id="KW-0547">Nucleotide-binding</keyword>
<reference evidence="6 7" key="1">
    <citation type="journal article" date="2015" name="Nature">
        <title>rRNA introns, odd ribosomes, and small enigmatic genomes across a large radiation of phyla.</title>
        <authorList>
            <person name="Brown C.T."/>
            <person name="Hug L.A."/>
            <person name="Thomas B.C."/>
            <person name="Sharon I."/>
            <person name="Castelle C.J."/>
            <person name="Singh A."/>
            <person name="Wilkins M.J."/>
            <person name="Williams K.H."/>
            <person name="Banfield J.F."/>
        </authorList>
    </citation>
    <scope>NUCLEOTIDE SEQUENCE [LARGE SCALE GENOMIC DNA]</scope>
</reference>
<evidence type="ECO:0000256" key="2">
    <source>
        <dbReference type="ARBA" id="ARBA00022448"/>
    </source>
</evidence>
<dbReference type="PANTHER" id="PTHR42711">
    <property type="entry name" value="ABC TRANSPORTER ATP-BINDING PROTEIN"/>
    <property type="match status" value="1"/>
</dbReference>
<gene>
    <name evidence="6" type="ORF">UX85_C0004G0105</name>
</gene>
<dbReference type="PANTHER" id="PTHR42711:SF5">
    <property type="entry name" value="ABC TRANSPORTER ATP-BINDING PROTEIN NATA"/>
    <property type="match status" value="1"/>
</dbReference>
<dbReference type="GO" id="GO:0016887">
    <property type="term" value="F:ATP hydrolysis activity"/>
    <property type="evidence" value="ECO:0007669"/>
    <property type="project" value="InterPro"/>
</dbReference>
<dbReference type="EMBL" id="LCNT01000004">
    <property type="protein sequence ID" value="KKU61183.1"/>
    <property type="molecule type" value="Genomic_DNA"/>
</dbReference>
<dbReference type="Gene3D" id="3.40.50.300">
    <property type="entry name" value="P-loop containing nucleotide triphosphate hydrolases"/>
    <property type="match status" value="1"/>
</dbReference>
<dbReference type="PROSITE" id="PS50893">
    <property type="entry name" value="ABC_TRANSPORTER_2"/>
    <property type="match status" value="1"/>
</dbReference>
<dbReference type="InterPro" id="IPR003593">
    <property type="entry name" value="AAA+_ATPase"/>
</dbReference>
<dbReference type="GO" id="GO:0005524">
    <property type="term" value="F:ATP binding"/>
    <property type="evidence" value="ECO:0007669"/>
    <property type="project" value="UniProtKB-KW"/>
</dbReference>
<accession>A0A0G1U4G3</accession>
<dbReference type="InterPro" id="IPR050763">
    <property type="entry name" value="ABC_transporter_ATP-binding"/>
</dbReference>
<keyword evidence="2" id="KW-0813">Transport</keyword>
<evidence type="ECO:0000256" key="1">
    <source>
        <dbReference type="ARBA" id="ARBA00005417"/>
    </source>
</evidence>
<dbReference type="SMART" id="SM00382">
    <property type="entry name" value="AAA"/>
    <property type="match status" value="1"/>
</dbReference>
<evidence type="ECO:0000259" key="5">
    <source>
        <dbReference type="PROSITE" id="PS50893"/>
    </source>
</evidence>
<dbReference type="SUPFAM" id="SSF52540">
    <property type="entry name" value="P-loop containing nucleoside triphosphate hydrolases"/>
    <property type="match status" value="1"/>
</dbReference>
<organism evidence="6 7">
    <name type="scientific">Candidatus Beckwithbacteria bacterium GW2011_GWB1_47_15</name>
    <dbReference type="NCBI Taxonomy" id="1618371"/>
    <lineage>
        <taxon>Bacteria</taxon>
        <taxon>Candidatus Beckwithiibacteriota</taxon>
    </lineage>
</organism>
<evidence type="ECO:0000256" key="4">
    <source>
        <dbReference type="ARBA" id="ARBA00022840"/>
    </source>
</evidence>
<dbReference type="InterPro" id="IPR027417">
    <property type="entry name" value="P-loop_NTPase"/>
</dbReference>
<dbReference type="Pfam" id="PF00005">
    <property type="entry name" value="ABC_tran"/>
    <property type="match status" value="1"/>
</dbReference>
<comment type="caution">
    <text evidence="6">The sequence shown here is derived from an EMBL/GenBank/DDBJ whole genome shotgun (WGS) entry which is preliminary data.</text>
</comment>
<protein>
    <submittedName>
        <fullName evidence="6">ABC transporter, ATPase subunit</fullName>
    </submittedName>
</protein>
<dbReference type="PROSITE" id="PS00211">
    <property type="entry name" value="ABC_TRANSPORTER_1"/>
    <property type="match status" value="1"/>
</dbReference>